<dbReference type="KEGG" id="pnp:IJ22_44550"/>
<dbReference type="EMBL" id="CP013652">
    <property type="protein sequence ID" value="ALS24741.1"/>
    <property type="molecule type" value="Genomic_DNA"/>
</dbReference>
<sequence length="133" mass="14880">MRSREEHRQPNISQESFRQRVAVKPQGYVGVPSPSPAQVAPSSREDQNELLERVLEKDTFGSLTNESSKTEERPEWTEEGTPQGGPLSPLLANILLDDLDKELTKRGLRFVRYGCELVSASFGRLGRLNGQLS</sequence>
<protein>
    <submittedName>
        <fullName evidence="2">Uncharacterized protein</fullName>
    </submittedName>
</protein>
<evidence type="ECO:0000313" key="3">
    <source>
        <dbReference type="Proteomes" id="UP000061660"/>
    </source>
</evidence>
<gene>
    <name evidence="2" type="ORF">IJ22_44550</name>
</gene>
<organism evidence="2 3">
    <name type="scientific">Paenibacillus naphthalenovorans</name>
    <dbReference type="NCBI Taxonomy" id="162209"/>
    <lineage>
        <taxon>Bacteria</taxon>
        <taxon>Bacillati</taxon>
        <taxon>Bacillota</taxon>
        <taxon>Bacilli</taxon>
        <taxon>Bacillales</taxon>
        <taxon>Paenibacillaceae</taxon>
        <taxon>Paenibacillus</taxon>
    </lineage>
</organism>
<dbReference type="AlphaFoldDB" id="A0A0U2WB79"/>
<feature type="region of interest" description="Disordered" evidence="1">
    <location>
        <begin position="25"/>
        <end position="89"/>
    </location>
</feature>
<dbReference type="PANTHER" id="PTHR34047:SF8">
    <property type="entry name" value="PROTEIN YKFC"/>
    <property type="match status" value="1"/>
</dbReference>
<evidence type="ECO:0000313" key="2">
    <source>
        <dbReference type="EMBL" id="ALS24741.1"/>
    </source>
</evidence>
<name>A0A0U2WB79_9BACL</name>
<feature type="compositionally biased region" description="Basic and acidic residues" evidence="1">
    <location>
        <begin position="43"/>
        <end position="59"/>
    </location>
</feature>
<feature type="region of interest" description="Disordered" evidence="1">
    <location>
        <begin position="1"/>
        <end position="20"/>
    </location>
</feature>
<dbReference type="RefSeq" id="WP_062410302.1">
    <property type="nucleotide sequence ID" value="NZ_BJCS01000013.1"/>
</dbReference>
<dbReference type="Proteomes" id="UP000061660">
    <property type="component" value="Chromosome"/>
</dbReference>
<evidence type="ECO:0000256" key="1">
    <source>
        <dbReference type="SAM" id="MobiDB-lite"/>
    </source>
</evidence>
<accession>A0A0U2WB79</accession>
<dbReference type="PANTHER" id="PTHR34047">
    <property type="entry name" value="NUCLEAR INTRON MATURASE 1, MITOCHONDRIAL-RELATED"/>
    <property type="match status" value="1"/>
</dbReference>
<proteinExistence type="predicted"/>
<reference evidence="3" key="1">
    <citation type="submission" date="2015-12" db="EMBL/GenBank/DDBJ databases">
        <title>Complete genome sequences of two moderately thermophilic Paenibacillus species.</title>
        <authorList>
            <person name="Butler R.III."/>
            <person name="Wang J."/>
            <person name="Stark B.C."/>
            <person name="Pombert J.-F."/>
        </authorList>
    </citation>
    <scope>NUCLEOTIDE SEQUENCE [LARGE SCALE GENOMIC DNA]</scope>
    <source>
        <strain evidence="3">32O-Y</strain>
    </source>
</reference>
<dbReference type="PATRIC" id="fig|162209.4.peg.4703"/>
<keyword evidence="3" id="KW-1185">Reference proteome</keyword>
<dbReference type="InterPro" id="IPR051083">
    <property type="entry name" value="GrpII_Intron_Splice-Mob/Def"/>
</dbReference>
<reference evidence="2 3" key="2">
    <citation type="journal article" date="2016" name="Genome Announc.">
        <title>Complete Genome Sequences of Two Interactive Moderate Thermophiles, Paenibacillus napthalenovorans 32O-Y and Paenibacillus sp. 32O-W.</title>
        <authorList>
            <person name="Butler R.R.III."/>
            <person name="Wang J."/>
            <person name="Stark B.C."/>
            <person name="Pombert J.F."/>
        </authorList>
    </citation>
    <scope>NUCLEOTIDE SEQUENCE [LARGE SCALE GENOMIC DNA]</scope>
    <source>
        <strain evidence="2 3">32O-Y</strain>
    </source>
</reference>